<proteinExistence type="predicted"/>
<evidence type="ECO:0000313" key="2">
    <source>
        <dbReference type="Proteomes" id="UP001501479"/>
    </source>
</evidence>
<accession>A0ABP7ENK6</accession>
<name>A0ABP7ENK6_9GAMM</name>
<keyword evidence="2" id="KW-1185">Reference proteome</keyword>
<protein>
    <submittedName>
        <fullName evidence="1">Uncharacterized protein</fullName>
    </submittedName>
</protein>
<sequence>MIDKPFINVAYPDQTLAEAADQAALRIHQARTAQISSNSITAELNNMNEERQARARHWLNHYRRPDRNKKEESGKR</sequence>
<comment type="caution">
    <text evidence="1">The sequence shown here is derived from an EMBL/GenBank/DDBJ whole genome shotgun (WGS) entry which is preliminary data.</text>
</comment>
<reference evidence="2" key="1">
    <citation type="journal article" date="2019" name="Int. J. Syst. Evol. Microbiol.">
        <title>The Global Catalogue of Microorganisms (GCM) 10K type strain sequencing project: providing services to taxonomists for standard genome sequencing and annotation.</title>
        <authorList>
            <consortium name="The Broad Institute Genomics Platform"/>
            <consortium name="The Broad Institute Genome Sequencing Center for Infectious Disease"/>
            <person name="Wu L."/>
            <person name="Ma J."/>
        </authorList>
    </citation>
    <scope>NUCLEOTIDE SEQUENCE [LARGE SCALE GENOMIC DNA]</scope>
    <source>
        <strain evidence="2">JCM 17329</strain>
    </source>
</reference>
<dbReference type="RefSeq" id="WP_344965789.1">
    <property type="nucleotide sequence ID" value="NZ_BAABDS010000046.1"/>
</dbReference>
<evidence type="ECO:0000313" key="1">
    <source>
        <dbReference type="EMBL" id="GAA3721230.1"/>
    </source>
</evidence>
<gene>
    <name evidence="1" type="ORF">GCM10022421_32230</name>
</gene>
<organism evidence="1 2">
    <name type="scientific">Oceanisphaera sediminis</name>
    <dbReference type="NCBI Taxonomy" id="981381"/>
    <lineage>
        <taxon>Bacteria</taxon>
        <taxon>Pseudomonadati</taxon>
        <taxon>Pseudomonadota</taxon>
        <taxon>Gammaproteobacteria</taxon>
        <taxon>Aeromonadales</taxon>
        <taxon>Aeromonadaceae</taxon>
        <taxon>Oceanisphaera</taxon>
    </lineage>
</organism>
<dbReference type="EMBL" id="BAABDS010000046">
    <property type="protein sequence ID" value="GAA3721230.1"/>
    <property type="molecule type" value="Genomic_DNA"/>
</dbReference>
<dbReference type="Proteomes" id="UP001501479">
    <property type="component" value="Unassembled WGS sequence"/>
</dbReference>